<evidence type="ECO:0000313" key="2">
    <source>
        <dbReference type="Proteomes" id="UP000822476"/>
    </source>
</evidence>
<protein>
    <submittedName>
        <fullName evidence="1">Uncharacterized protein</fullName>
    </submittedName>
</protein>
<accession>A0A8S9YNT8</accession>
<dbReference type="EMBL" id="JTDE01010801">
    <property type="protein sequence ID" value="KAF7234264.1"/>
    <property type="molecule type" value="Genomic_DNA"/>
</dbReference>
<dbReference type="AlphaFoldDB" id="A0A8S9YNT8"/>
<dbReference type="Proteomes" id="UP000822476">
    <property type="component" value="Unassembled WGS sequence"/>
</dbReference>
<organism evidence="1 2">
    <name type="scientific">Paragonimus skrjabini miyazakii</name>
    <dbReference type="NCBI Taxonomy" id="59628"/>
    <lineage>
        <taxon>Eukaryota</taxon>
        <taxon>Metazoa</taxon>
        <taxon>Spiralia</taxon>
        <taxon>Lophotrochozoa</taxon>
        <taxon>Platyhelminthes</taxon>
        <taxon>Trematoda</taxon>
        <taxon>Digenea</taxon>
        <taxon>Plagiorchiida</taxon>
        <taxon>Troglotremata</taxon>
        <taxon>Troglotrematidae</taxon>
        <taxon>Paragonimus</taxon>
    </lineage>
</organism>
<keyword evidence="2" id="KW-1185">Reference proteome</keyword>
<name>A0A8S9YNT8_9TREM</name>
<gene>
    <name evidence="1" type="ORF">EG68_12245</name>
</gene>
<sequence>MEELKFLFSKHTAIIDVAPVHKIECLQQASYLEDAWNSISQLDLDASIITLPMVGQSSPLSPKRRIYSTPFCPTSIGPFSSTPSTSAGIPSSASPLSTPAFGTTDKFVIILKPSTTCSVRSSRAMCETCSSNEQGNTSEIISVSNFNPL</sequence>
<comment type="caution">
    <text evidence="1">The sequence shown here is derived from an EMBL/GenBank/DDBJ whole genome shotgun (WGS) entry which is preliminary data.</text>
</comment>
<evidence type="ECO:0000313" key="1">
    <source>
        <dbReference type="EMBL" id="KAF7234264.1"/>
    </source>
</evidence>
<dbReference type="OrthoDB" id="6312810at2759"/>
<reference evidence="1" key="1">
    <citation type="submission" date="2019-07" db="EMBL/GenBank/DDBJ databases">
        <title>Annotation for the trematode Paragonimus miyazaki's.</title>
        <authorList>
            <person name="Choi Y.-J."/>
        </authorList>
    </citation>
    <scope>NUCLEOTIDE SEQUENCE</scope>
    <source>
        <strain evidence="1">Japan</strain>
    </source>
</reference>
<proteinExistence type="predicted"/>